<keyword evidence="2" id="KW-1185">Reference proteome</keyword>
<organism evidence="1 2">
    <name type="scientific">Lupinus albus</name>
    <name type="common">White lupine</name>
    <name type="synonym">Lupinus termis</name>
    <dbReference type="NCBI Taxonomy" id="3870"/>
    <lineage>
        <taxon>Eukaryota</taxon>
        <taxon>Viridiplantae</taxon>
        <taxon>Streptophyta</taxon>
        <taxon>Embryophyta</taxon>
        <taxon>Tracheophyta</taxon>
        <taxon>Spermatophyta</taxon>
        <taxon>Magnoliopsida</taxon>
        <taxon>eudicotyledons</taxon>
        <taxon>Gunneridae</taxon>
        <taxon>Pentapetalae</taxon>
        <taxon>rosids</taxon>
        <taxon>fabids</taxon>
        <taxon>Fabales</taxon>
        <taxon>Fabaceae</taxon>
        <taxon>Papilionoideae</taxon>
        <taxon>50 kb inversion clade</taxon>
        <taxon>genistoids sensu lato</taxon>
        <taxon>core genistoids</taxon>
        <taxon>Genisteae</taxon>
        <taxon>Lupinus</taxon>
    </lineage>
</organism>
<evidence type="ECO:0000313" key="1">
    <source>
        <dbReference type="EMBL" id="KAE9610624.1"/>
    </source>
</evidence>
<protein>
    <submittedName>
        <fullName evidence="1">Uncharacterized protein</fullName>
    </submittedName>
</protein>
<comment type="caution">
    <text evidence="1">The sequence shown here is derived from an EMBL/GenBank/DDBJ whole genome shotgun (WGS) entry which is preliminary data.</text>
</comment>
<sequence length="294" mass="33139">MNQMESAIRLCYSSLPSAPSRQFHGANESSYARASTIRLKFNRAAMRHEVTSSFSRVNCMLNDKSYMPSENEENSGNKILRGFSTTSLALACVVGLFNLSTKLNPKFNTVYATPWPFSHANVSSDIRSASLSHGSKDALESLWQIINIDHTKKTPPKIDHEPDENTIHSLKVYAVGQSKSGKKDRAVKLVEDTYNKYKDNSTGLNLGLAWIELLIFQGKFEKARDGLHNIISYHMQISSDEPKQLLDEYNNSVTNYHKSSISQILLYKAIIHAMLKNKEASKWWEAFITTLNGN</sequence>
<dbReference type="Proteomes" id="UP000447434">
    <property type="component" value="Chromosome 7"/>
</dbReference>
<gene>
    <name evidence="1" type="ORF">Lalb_Chr07g0188571</name>
</gene>
<dbReference type="AlphaFoldDB" id="A0A6A4QBC8"/>
<proteinExistence type="predicted"/>
<dbReference type="PANTHER" id="PTHR36350:SF2">
    <property type="entry name" value="PROTEIN, PUTATIVE-RELATED"/>
    <property type="match status" value="1"/>
</dbReference>
<dbReference type="EMBL" id="WOCE01000007">
    <property type="protein sequence ID" value="KAE9610624.1"/>
    <property type="molecule type" value="Genomic_DNA"/>
</dbReference>
<dbReference type="PANTHER" id="PTHR36350">
    <property type="entry name" value="TRANSMEMBRANE PROTEIN"/>
    <property type="match status" value="1"/>
</dbReference>
<accession>A0A6A4QBC8</accession>
<evidence type="ECO:0000313" key="2">
    <source>
        <dbReference type="Proteomes" id="UP000447434"/>
    </source>
</evidence>
<reference evidence="2" key="1">
    <citation type="journal article" date="2020" name="Nat. Commun.">
        <title>Genome sequence of the cluster root forming white lupin.</title>
        <authorList>
            <person name="Hufnagel B."/>
            <person name="Marques A."/>
            <person name="Soriano A."/>
            <person name="Marques L."/>
            <person name="Divol F."/>
            <person name="Doumas P."/>
            <person name="Sallet E."/>
            <person name="Mancinotti D."/>
            <person name="Carrere S."/>
            <person name="Marande W."/>
            <person name="Arribat S."/>
            <person name="Keller J."/>
            <person name="Huneau C."/>
            <person name="Blein T."/>
            <person name="Aime D."/>
            <person name="Laguerre M."/>
            <person name="Taylor J."/>
            <person name="Schubert V."/>
            <person name="Nelson M."/>
            <person name="Geu-Flores F."/>
            <person name="Crespi M."/>
            <person name="Gallardo-Guerrero K."/>
            <person name="Delaux P.-M."/>
            <person name="Salse J."/>
            <person name="Berges H."/>
            <person name="Guyot R."/>
            <person name="Gouzy J."/>
            <person name="Peret B."/>
        </authorList>
    </citation>
    <scope>NUCLEOTIDE SEQUENCE [LARGE SCALE GENOMIC DNA]</scope>
    <source>
        <strain evidence="2">cv. Amiga</strain>
    </source>
</reference>
<name>A0A6A4QBC8_LUPAL</name>
<dbReference type="OrthoDB" id="1398107at2759"/>